<reference evidence="10 11" key="1">
    <citation type="submission" date="2018-05" db="EMBL/GenBank/DDBJ databases">
        <title>Draft genome sequence of Scytalidium lignicola DSM 105466, a ubiquitous saprotrophic fungus.</title>
        <authorList>
            <person name="Buettner E."/>
            <person name="Gebauer A.M."/>
            <person name="Hofrichter M."/>
            <person name="Liers C."/>
            <person name="Kellner H."/>
        </authorList>
    </citation>
    <scope>NUCLEOTIDE SEQUENCE [LARGE SCALE GENOMIC DNA]</scope>
    <source>
        <strain evidence="10 11">DSM 105466</strain>
    </source>
</reference>
<feature type="compositionally biased region" description="Basic and acidic residues" evidence="9">
    <location>
        <begin position="680"/>
        <end position="690"/>
    </location>
</feature>
<dbReference type="EMBL" id="NCSJ02000049">
    <property type="protein sequence ID" value="RFU32712.1"/>
    <property type="molecule type" value="Genomic_DNA"/>
</dbReference>
<dbReference type="InterPro" id="IPR000637">
    <property type="entry name" value="HMGI/Y_DNA-bd_CS"/>
</dbReference>
<dbReference type="GO" id="GO:0017108">
    <property type="term" value="F:5'-flap endonuclease activity"/>
    <property type="evidence" value="ECO:0007669"/>
    <property type="project" value="InterPro"/>
</dbReference>
<evidence type="ECO:0000256" key="1">
    <source>
        <dbReference type="ARBA" id="ARBA00004123"/>
    </source>
</evidence>
<feature type="region of interest" description="Disordered" evidence="9">
    <location>
        <begin position="576"/>
        <end position="624"/>
    </location>
</feature>
<dbReference type="STRING" id="5539.A0A3E2HHS2"/>
<feature type="non-terminal residue" evidence="10">
    <location>
        <position position="1"/>
    </location>
</feature>
<dbReference type="InterPro" id="IPR027784">
    <property type="entry name" value="Slx4_ascomycetes"/>
</dbReference>
<sequence>MVSAVAITLTSSPPRQFRCPAFGMASSPVLASPKEIVRNRPHLLPSGKCAAPIPKDAILTFTSAATLLRLPRTESSATSPSVPDAAGGDDFFYIESVLDMEPVQKGTEPLSTNITLARDRDIDVTGVTGATEVKKVRKPPKKKAEPEELEGKPNDKPSRKSRSRKADTTNLEEDGNFAEPIRKPRAKKRETEKQTKLPKGRVGKATVTSKKANTKESREQPEFVEQCLAESKKGNPAKDVDLGLAPAAARKREWTPPPTTSNNLAHETPLSLNTTDELGHDISSSNKANSFQDLFENFGYVRNNTSAADNNPTDIIPVGKRKLSELIVTNSAASKISSEAKSKPPPKKIKTITGQATAAYRVEYNNSSQAKLPGYLPSDSKVANDKSKPPSKRSRSAVKSTPRAKSSKPKKGTAAAPIVLSPESALKQACRQDFVFGTSSQLAREDSPTLLRDLHAAMQASNAVDDDSLGDFLYESDSVQVATKKARSSLWSAATRDSTGELLGIETVDLVNTPEPEDKSEITATVGRKLNMVPGDEIWDDVELVETPFISCSSSLKTDAPENGSLGAYVVDDLKSSRSESNGQDTVSSQNGLEKSIASQSSKVVTQHPTATGTSNPTTSNMPNYASYTTTQLAKEIASYRFKAVKSRDQMIALLERCWESKQRTALQNLGTNTLTGTSAREEGNLEHLKPSTKSVPRGTTSPKRPRGRPRKVIQPTIIKIQRTPKKRTSPDKVTVDNDEIYDPEPVTPSPPRRKLTEMGTPPQSLPLSMQKDLEVCSKLSGEALQKELFAHITRAIRDAPRSKDPLNPNWHEKILLYDPIILEDLATWLNTGALQKVGWDGEVAPTEVKKWCES</sequence>
<dbReference type="Pfam" id="PF09494">
    <property type="entry name" value="Slx4"/>
    <property type="match status" value="1"/>
</dbReference>
<evidence type="ECO:0000313" key="10">
    <source>
        <dbReference type="EMBL" id="RFU32712.1"/>
    </source>
</evidence>
<accession>A0A3E2HHS2</accession>
<protein>
    <recommendedName>
        <fullName evidence="8">Structure-specific endonuclease subunit SLX4</fullName>
    </recommendedName>
</protein>
<dbReference type="CDD" id="cd22999">
    <property type="entry name" value="SAP_SLX4"/>
    <property type="match status" value="1"/>
</dbReference>
<feature type="compositionally biased region" description="Polar residues" evidence="9">
    <location>
        <begin position="579"/>
        <end position="624"/>
    </location>
</feature>
<evidence type="ECO:0000256" key="2">
    <source>
        <dbReference type="ARBA" id="ARBA00006661"/>
    </source>
</evidence>
<keyword evidence="7" id="KW-0539">Nucleus</keyword>
<dbReference type="OrthoDB" id="5349119at2759"/>
<dbReference type="PROSITE" id="PS00354">
    <property type="entry name" value="HMGI_Y"/>
    <property type="match status" value="1"/>
</dbReference>
<keyword evidence="11" id="KW-1185">Reference proteome</keyword>
<feature type="compositionally biased region" description="Polar residues" evidence="9">
    <location>
        <begin position="260"/>
        <end position="284"/>
    </location>
</feature>
<dbReference type="InterPro" id="IPR018574">
    <property type="entry name" value="Structure-sp_endonuc_su_Slx4"/>
</dbReference>
<evidence type="ECO:0000256" key="6">
    <source>
        <dbReference type="ARBA" id="ARBA00023204"/>
    </source>
</evidence>
<feature type="compositionally biased region" description="Basic and acidic residues" evidence="9">
    <location>
        <begin position="142"/>
        <end position="158"/>
    </location>
</feature>
<dbReference type="HAMAP" id="MF_03110">
    <property type="entry name" value="Endonuc_su_Slx4"/>
    <property type="match status" value="1"/>
</dbReference>
<organism evidence="10 11">
    <name type="scientific">Scytalidium lignicola</name>
    <name type="common">Hyphomycete</name>
    <dbReference type="NCBI Taxonomy" id="5539"/>
    <lineage>
        <taxon>Eukaryota</taxon>
        <taxon>Fungi</taxon>
        <taxon>Dikarya</taxon>
        <taxon>Ascomycota</taxon>
        <taxon>Pezizomycotina</taxon>
        <taxon>Leotiomycetes</taxon>
        <taxon>Leotiomycetes incertae sedis</taxon>
        <taxon>Scytalidium</taxon>
    </lineage>
</organism>
<comment type="subcellular location">
    <subcellularLocation>
        <location evidence="1">Nucleus</location>
    </subcellularLocation>
</comment>
<dbReference type="AlphaFoldDB" id="A0A3E2HHS2"/>
<feature type="region of interest" description="Disordered" evidence="9">
    <location>
        <begin position="249"/>
        <end position="284"/>
    </location>
</feature>
<evidence type="ECO:0000256" key="3">
    <source>
        <dbReference type="ARBA" id="ARBA00022553"/>
    </source>
</evidence>
<keyword evidence="5" id="KW-0233">DNA recombination</keyword>
<feature type="region of interest" description="Disordered" evidence="9">
    <location>
        <begin position="723"/>
        <end position="768"/>
    </location>
</feature>
<dbReference type="GO" id="GO:0006310">
    <property type="term" value="P:DNA recombination"/>
    <property type="evidence" value="ECO:0007669"/>
    <property type="project" value="UniProtKB-KW"/>
</dbReference>
<feature type="region of interest" description="Disordered" evidence="9">
    <location>
        <begin position="128"/>
        <end position="223"/>
    </location>
</feature>
<feature type="region of interest" description="Disordered" evidence="9">
    <location>
        <begin position="369"/>
        <end position="419"/>
    </location>
</feature>
<gene>
    <name evidence="10" type="ORF">B7463_g3614</name>
</gene>
<comment type="caution">
    <text evidence="10">The sequence shown here is derived from an EMBL/GenBank/DDBJ whole genome shotgun (WGS) entry which is preliminary data.</text>
</comment>
<evidence type="ECO:0000256" key="7">
    <source>
        <dbReference type="ARBA" id="ARBA00023242"/>
    </source>
</evidence>
<dbReference type="GO" id="GO:0006281">
    <property type="term" value="P:DNA repair"/>
    <property type="evidence" value="ECO:0007669"/>
    <property type="project" value="UniProtKB-KW"/>
</dbReference>
<dbReference type="GO" id="GO:0006260">
    <property type="term" value="P:DNA replication"/>
    <property type="evidence" value="ECO:0007669"/>
    <property type="project" value="InterPro"/>
</dbReference>
<comment type="similarity">
    <text evidence="2">Belongs to the SLX4 family.</text>
</comment>
<name>A0A3E2HHS2_SCYLI</name>
<dbReference type="Proteomes" id="UP000258309">
    <property type="component" value="Unassembled WGS sequence"/>
</dbReference>
<proteinExistence type="inferred from homology"/>
<dbReference type="GO" id="GO:0006355">
    <property type="term" value="P:regulation of DNA-templated transcription"/>
    <property type="evidence" value="ECO:0007669"/>
    <property type="project" value="InterPro"/>
</dbReference>
<evidence type="ECO:0000256" key="9">
    <source>
        <dbReference type="SAM" id="MobiDB-lite"/>
    </source>
</evidence>
<evidence type="ECO:0000256" key="5">
    <source>
        <dbReference type="ARBA" id="ARBA00023172"/>
    </source>
</evidence>
<keyword evidence="4" id="KW-0227">DNA damage</keyword>
<keyword evidence="6" id="KW-0234">DNA repair</keyword>
<feature type="region of interest" description="Disordered" evidence="9">
    <location>
        <begin position="671"/>
        <end position="711"/>
    </location>
</feature>
<evidence type="ECO:0000256" key="8">
    <source>
        <dbReference type="ARBA" id="ARBA00029496"/>
    </source>
</evidence>
<evidence type="ECO:0000313" key="11">
    <source>
        <dbReference type="Proteomes" id="UP000258309"/>
    </source>
</evidence>
<dbReference type="OMA" id="SICCLWK"/>
<feature type="compositionally biased region" description="Polar residues" evidence="9">
    <location>
        <begin position="692"/>
        <end position="703"/>
    </location>
</feature>
<keyword evidence="3" id="KW-0597">Phosphoprotein</keyword>
<dbReference type="GO" id="GO:0033557">
    <property type="term" value="C:Slx1-Slx4 complex"/>
    <property type="evidence" value="ECO:0007669"/>
    <property type="project" value="InterPro"/>
</dbReference>
<evidence type="ECO:0000256" key="4">
    <source>
        <dbReference type="ARBA" id="ARBA00022763"/>
    </source>
</evidence>
<feature type="non-terminal residue" evidence="10">
    <location>
        <position position="855"/>
    </location>
</feature>